<dbReference type="InterPro" id="IPR002575">
    <property type="entry name" value="Aminoglycoside_PTrfase"/>
</dbReference>
<dbReference type="InterPro" id="IPR011009">
    <property type="entry name" value="Kinase-like_dom_sf"/>
</dbReference>
<name>A0A7G9RFG9_9ACTN</name>
<evidence type="ECO:0000259" key="1">
    <source>
        <dbReference type="Pfam" id="PF01636"/>
    </source>
</evidence>
<dbReference type="PANTHER" id="PTHR47829">
    <property type="entry name" value="HYDROLASE, PUTATIVE (AFU_ORTHOLOGUE AFUA_1G12880)-RELATED"/>
    <property type="match status" value="1"/>
</dbReference>
<evidence type="ECO:0000313" key="3">
    <source>
        <dbReference type="Proteomes" id="UP000515947"/>
    </source>
</evidence>
<dbReference type="InterPro" id="IPR041726">
    <property type="entry name" value="ACAD10_11_N"/>
</dbReference>
<dbReference type="Pfam" id="PF01636">
    <property type="entry name" value="APH"/>
    <property type="match status" value="1"/>
</dbReference>
<dbReference type="RefSeq" id="WP_187580184.1">
    <property type="nucleotide sequence ID" value="NZ_CP060713.1"/>
</dbReference>
<dbReference type="PANTHER" id="PTHR47829:SF1">
    <property type="entry name" value="HAD FAMILY PHOSPHATASE"/>
    <property type="match status" value="1"/>
</dbReference>
<reference evidence="2 3" key="1">
    <citation type="submission" date="2020-08" db="EMBL/GenBank/DDBJ databases">
        <title>Genome sequence of Nocardioides mesophilus KACC 16243T.</title>
        <authorList>
            <person name="Hyun D.-W."/>
            <person name="Bae J.-W."/>
        </authorList>
    </citation>
    <scope>NUCLEOTIDE SEQUENCE [LARGE SCALE GENOMIC DNA]</scope>
    <source>
        <strain evidence="2 3">KACC 16243</strain>
    </source>
</reference>
<dbReference type="InterPro" id="IPR052898">
    <property type="entry name" value="ACAD10-like"/>
</dbReference>
<feature type="domain" description="Aminoglycoside phosphotransferase" evidence="1">
    <location>
        <begin position="41"/>
        <end position="276"/>
    </location>
</feature>
<dbReference type="KEGG" id="nmes:H9L09_08450"/>
<dbReference type="Gene3D" id="3.30.200.20">
    <property type="entry name" value="Phosphorylase Kinase, domain 1"/>
    <property type="match status" value="1"/>
</dbReference>
<keyword evidence="3" id="KW-1185">Reference proteome</keyword>
<evidence type="ECO:0000313" key="2">
    <source>
        <dbReference type="EMBL" id="QNN54344.1"/>
    </source>
</evidence>
<dbReference type="GO" id="GO:0016740">
    <property type="term" value="F:transferase activity"/>
    <property type="evidence" value="ECO:0007669"/>
    <property type="project" value="UniProtKB-KW"/>
</dbReference>
<dbReference type="EMBL" id="CP060713">
    <property type="protein sequence ID" value="QNN54344.1"/>
    <property type="molecule type" value="Genomic_DNA"/>
</dbReference>
<protein>
    <submittedName>
        <fullName evidence="2">Phosphotransferase family protein</fullName>
    </submittedName>
</protein>
<accession>A0A7G9RFG9</accession>
<dbReference type="CDD" id="cd05154">
    <property type="entry name" value="ACAD10_11_N-like"/>
    <property type="match status" value="1"/>
</dbReference>
<dbReference type="SUPFAM" id="SSF56112">
    <property type="entry name" value="Protein kinase-like (PK-like)"/>
    <property type="match status" value="1"/>
</dbReference>
<organism evidence="2 3">
    <name type="scientific">Nocardioides mesophilus</name>
    <dbReference type="NCBI Taxonomy" id="433659"/>
    <lineage>
        <taxon>Bacteria</taxon>
        <taxon>Bacillati</taxon>
        <taxon>Actinomycetota</taxon>
        <taxon>Actinomycetes</taxon>
        <taxon>Propionibacteriales</taxon>
        <taxon>Nocardioidaceae</taxon>
        <taxon>Nocardioides</taxon>
    </lineage>
</organism>
<dbReference type="AlphaFoldDB" id="A0A7G9RFG9"/>
<proteinExistence type="predicted"/>
<sequence>MGAPVDAGNPPGPVRAEDAFDVRRVAAWLTGHAGVEAGRPDVRQYPGGASNLTFLLRYPDRDLILRRPPRGAKAKSAHDMRREFTIQQRLAPVFPYVAPMVAFCDDESVIGSEFYVMERLDGVILRGDLPAGLSLDADGAADLCGRFLDVLVELHGVDVTAAGLQDLGKGTGYVARQVAGWSDRYRRARTDNVGDFETVMAWLAERQPDDVATCVIHNDYRLDNVVLDPGSLQVRGVLDWEMATLGDPLMDLGGALAYWIEEGDDPVFRQLRRQPSDLPGMLTRWEMVQAYTARTGLSVTREQWLFYEVFGLFRLAVIAQQIYYRYHHGQTTNEAYAAFLPMVQYLEQRCARLIAAPGAGAVPDAPGAGAVPDAPGAGA</sequence>
<dbReference type="Proteomes" id="UP000515947">
    <property type="component" value="Chromosome"/>
</dbReference>
<keyword evidence="2" id="KW-0808">Transferase</keyword>
<gene>
    <name evidence="2" type="ORF">H9L09_08450</name>
</gene>
<dbReference type="Gene3D" id="3.90.1200.10">
    <property type="match status" value="1"/>
</dbReference>